<reference evidence="1 2" key="1">
    <citation type="journal article" date="2018" name="Nat. Biotechnol.">
        <title>A standardized bacterial taxonomy based on genome phylogeny substantially revises the tree of life.</title>
        <authorList>
            <person name="Parks D.H."/>
            <person name="Chuvochina M."/>
            <person name="Waite D.W."/>
            <person name="Rinke C."/>
            <person name="Skarshewski A."/>
            <person name="Chaumeil P.A."/>
            <person name="Hugenholtz P."/>
        </authorList>
    </citation>
    <scope>NUCLEOTIDE SEQUENCE [LARGE SCALE GENOMIC DNA]</scope>
    <source>
        <strain evidence="1">UBA9380</strain>
    </source>
</reference>
<dbReference type="AlphaFoldDB" id="A0A352IUG7"/>
<organism evidence="1 2">
    <name type="scientific">Marinobacter adhaerens</name>
    <dbReference type="NCBI Taxonomy" id="1033846"/>
    <lineage>
        <taxon>Bacteria</taxon>
        <taxon>Pseudomonadati</taxon>
        <taxon>Pseudomonadota</taxon>
        <taxon>Gammaproteobacteria</taxon>
        <taxon>Pseudomonadales</taxon>
        <taxon>Marinobacteraceae</taxon>
        <taxon>Marinobacter</taxon>
    </lineage>
</organism>
<gene>
    <name evidence="1" type="ORF">DC045_12495</name>
</gene>
<dbReference type="InterPro" id="IPR027555">
    <property type="entry name" value="Mo5U34_MeTrfas-like"/>
</dbReference>
<evidence type="ECO:0000313" key="1">
    <source>
        <dbReference type="EMBL" id="HBC35100.1"/>
    </source>
</evidence>
<feature type="non-terminal residue" evidence="1">
    <location>
        <position position="124"/>
    </location>
</feature>
<accession>A0A352IUG7</accession>
<evidence type="ECO:0000313" key="2">
    <source>
        <dbReference type="Proteomes" id="UP000263489"/>
    </source>
</evidence>
<dbReference type="Pfam" id="PF08003">
    <property type="entry name" value="Methyltransf_9"/>
    <property type="match status" value="1"/>
</dbReference>
<dbReference type="EMBL" id="DNNA01000199">
    <property type="protein sequence ID" value="HBC35100.1"/>
    <property type="molecule type" value="Genomic_DNA"/>
</dbReference>
<proteinExistence type="predicted"/>
<name>A0A352IUG7_9GAMM</name>
<sequence length="124" mass="14594">MTMADFDWKARFGPIIDELEKDGLEHWATQLQQQLTHRFEDRPHGDLDRWQAALDQLPGLTQIDAQLDQSAVTLTSRQPLTVAQREQLELGLRGLMPWRKGPFDFFGTYIDTEWHSDWKWDRVS</sequence>
<dbReference type="Proteomes" id="UP000263489">
    <property type="component" value="Unassembled WGS sequence"/>
</dbReference>
<protein>
    <submittedName>
        <fullName evidence="1">tRNA 5-methoxyuridine(34)/uridine 5-oxyacetic acid(34) synthase CmoB</fullName>
    </submittedName>
</protein>
<comment type="caution">
    <text evidence="1">The sequence shown here is derived from an EMBL/GenBank/DDBJ whole genome shotgun (WGS) entry which is preliminary data.</text>
</comment>